<evidence type="ECO:0000259" key="5">
    <source>
        <dbReference type="Pfam" id="PF04376"/>
    </source>
</evidence>
<keyword evidence="1 4" id="KW-0963">Cytoplasm</keyword>
<dbReference type="EMBL" id="JAUYZK010000009">
    <property type="protein sequence ID" value="MDP2539413.1"/>
    <property type="molecule type" value="Genomic_DNA"/>
</dbReference>
<dbReference type="NCBIfam" id="NF002346">
    <property type="entry name" value="PRK01305.2-3"/>
    <property type="match status" value="1"/>
</dbReference>
<dbReference type="HAMAP" id="MF_00689">
    <property type="entry name" value="Bpt"/>
    <property type="match status" value="1"/>
</dbReference>
<dbReference type="InterPro" id="IPR007472">
    <property type="entry name" value="N-end_Aminoacyl_Trfase_C"/>
</dbReference>
<comment type="similarity">
    <text evidence="4">Belongs to the R-transferase family. Bpt subfamily.</text>
</comment>
<reference evidence="7" key="2">
    <citation type="submission" date="2023-07" db="EMBL/GenBank/DDBJ databases">
        <authorList>
            <person name="Aydin F."/>
            <person name="Tarhane S."/>
            <person name="Saticioglu I.B."/>
            <person name="Karakaya E."/>
            <person name="Abay S."/>
            <person name="Guran O."/>
            <person name="Bozkurt E."/>
            <person name="Uzum N."/>
            <person name="Olgun K."/>
            <person name="Jablonski D."/>
        </authorList>
    </citation>
    <scope>NUCLEOTIDE SEQUENCE</scope>
    <source>
        <strain evidence="7">Faydin-H75</strain>
    </source>
</reference>
<dbReference type="PIRSF" id="PIRSF037208">
    <property type="entry name" value="ATE_pro_prd"/>
    <property type="match status" value="1"/>
</dbReference>
<reference evidence="8 10" key="1">
    <citation type="submission" date="2023-07" db="EMBL/GenBank/DDBJ databases">
        <title>Unpublished Manusciprt.</title>
        <authorList>
            <person name="Aydin F."/>
            <person name="Tarhane S."/>
            <person name="Saticioglu I.B."/>
            <person name="Karakaya E."/>
            <person name="Abay S."/>
            <person name="Guran O."/>
            <person name="Bozkurt E."/>
            <person name="Uzum N."/>
            <person name="Olgun K."/>
            <person name="Jablonski D."/>
        </authorList>
    </citation>
    <scope>NUCLEOTIDE SEQUENCE</scope>
    <source>
        <strain evidence="10">faydin-H75</strain>
        <strain evidence="8">Faydin-H76</strain>
    </source>
</reference>
<dbReference type="GO" id="GO:0008914">
    <property type="term" value="F:leucyl-tRNA--protein transferase activity"/>
    <property type="evidence" value="ECO:0007669"/>
    <property type="project" value="UniProtKB-UniRule"/>
</dbReference>
<evidence type="ECO:0000256" key="2">
    <source>
        <dbReference type="ARBA" id="ARBA00022679"/>
    </source>
</evidence>
<dbReference type="RefSeq" id="WP_305517332.1">
    <property type="nucleotide sequence ID" value="NZ_JAUPEV010000009.1"/>
</dbReference>
<dbReference type="GO" id="GO:0004057">
    <property type="term" value="F:arginyl-tRNA--protein transferase activity"/>
    <property type="evidence" value="ECO:0007669"/>
    <property type="project" value="InterPro"/>
</dbReference>
<dbReference type="Pfam" id="PF04377">
    <property type="entry name" value="ATE_C"/>
    <property type="match status" value="1"/>
</dbReference>
<sequence>MRIVEFYSDQKTCSYIETKKSQFQYMYIEECRTYFYKGLLQRGWRRFGKYFFVPVCQGCTDCISIRQLVNEFEFTKNHKRVFKKNQSLKILLSRPSVDNLKLALYDKYHRKMMEKKGWDYRGIDLDSYADMFVEGEMDFGFELSYYFDDRLIGVGLLDILLDSMSSIYFFYDHDFLDLSLGTLNILTQIKIAKERGLKYFYPGYWIKDHYCMGYKERFKPFEFLKNAPDLFDEPCWKIYQKENNGI</sequence>
<accession>A0AA90Q3D2</accession>
<evidence type="ECO:0000256" key="4">
    <source>
        <dbReference type="HAMAP-Rule" id="MF_00689"/>
    </source>
</evidence>
<dbReference type="Pfam" id="PF04376">
    <property type="entry name" value="ATE_N"/>
    <property type="match status" value="1"/>
</dbReference>
<protein>
    <recommendedName>
        <fullName evidence="4">Aspartate/glutamate leucyltransferase</fullName>
        <ecNumber evidence="4">2.3.2.29</ecNumber>
    </recommendedName>
</protein>
<dbReference type="EMBL" id="JAUPEV010000009">
    <property type="protein sequence ID" value="MDO7253486.1"/>
    <property type="molecule type" value="Genomic_DNA"/>
</dbReference>
<dbReference type="GO" id="GO:0071596">
    <property type="term" value="P:ubiquitin-dependent protein catabolic process via the N-end rule pathway"/>
    <property type="evidence" value="ECO:0007669"/>
    <property type="project" value="InterPro"/>
</dbReference>
<dbReference type="InterPro" id="IPR017138">
    <property type="entry name" value="Asp_Glu_LeuTrfase"/>
</dbReference>
<keyword evidence="3 4" id="KW-0012">Acyltransferase</keyword>
<dbReference type="Proteomes" id="UP001177258">
    <property type="component" value="Unassembled WGS sequence"/>
</dbReference>
<gene>
    <name evidence="4" type="primary">bpt</name>
    <name evidence="7" type="ORF">Q5I04_06140</name>
    <name evidence="8" type="ORF">Q5I06_06465</name>
</gene>
<name>A0AA90Q3D2_9HELI</name>
<dbReference type="InterPro" id="IPR016181">
    <property type="entry name" value="Acyl_CoA_acyltransferase"/>
</dbReference>
<dbReference type="Proteomes" id="UP001240777">
    <property type="component" value="Unassembled WGS sequence"/>
</dbReference>
<keyword evidence="10" id="KW-1185">Reference proteome</keyword>
<comment type="catalytic activity">
    <reaction evidence="4">
        <text>N-terminal L-aspartyl-[protein] + L-leucyl-tRNA(Leu) = N-terminal L-leucyl-L-aspartyl-[protein] + tRNA(Leu) + H(+)</text>
        <dbReference type="Rhea" id="RHEA:50420"/>
        <dbReference type="Rhea" id="RHEA-COMP:9613"/>
        <dbReference type="Rhea" id="RHEA-COMP:9622"/>
        <dbReference type="Rhea" id="RHEA-COMP:12669"/>
        <dbReference type="Rhea" id="RHEA-COMP:12674"/>
        <dbReference type="ChEBI" id="CHEBI:15378"/>
        <dbReference type="ChEBI" id="CHEBI:64720"/>
        <dbReference type="ChEBI" id="CHEBI:78442"/>
        <dbReference type="ChEBI" id="CHEBI:78494"/>
        <dbReference type="ChEBI" id="CHEBI:133042"/>
        <dbReference type="EC" id="2.3.2.29"/>
    </reaction>
</comment>
<evidence type="ECO:0000313" key="10">
    <source>
        <dbReference type="Proteomes" id="UP001240777"/>
    </source>
</evidence>
<feature type="domain" description="N-end rule aminoacyl transferase C-terminal" evidence="6">
    <location>
        <begin position="101"/>
        <end position="224"/>
    </location>
</feature>
<evidence type="ECO:0000313" key="9">
    <source>
        <dbReference type="Proteomes" id="UP001177258"/>
    </source>
</evidence>
<evidence type="ECO:0000259" key="6">
    <source>
        <dbReference type="Pfam" id="PF04377"/>
    </source>
</evidence>
<feature type="domain" description="N-end aminoacyl transferase N-terminal" evidence="5">
    <location>
        <begin position="12"/>
        <end position="80"/>
    </location>
</feature>
<dbReference type="PANTHER" id="PTHR21367">
    <property type="entry name" value="ARGININE-TRNA-PROTEIN TRANSFERASE 1"/>
    <property type="match status" value="1"/>
</dbReference>
<dbReference type="NCBIfam" id="NF002344">
    <property type="entry name" value="PRK01305.2-1"/>
    <property type="match status" value="1"/>
</dbReference>
<organism evidence="8 9">
    <name type="scientific">Helicobacter cappadocius</name>
    <dbReference type="NCBI Taxonomy" id="3063998"/>
    <lineage>
        <taxon>Bacteria</taxon>
        <taxon>Pseudomonadati</taxon>
        <taxon>Campylobacterota</taxon>
        <taxon>Epsilonproteobacteria</taxon>
        <taxon>Campylobacterales</taxon>
        <taxon>Helicobacteraceae</taxon>
        <taxon>Helicobacter</taxon>
    </lineage>
</organism>
<reference evidence="7 9" key="3">
    <citation type="journal article" date="2024" name="Syst. Appl. Microbiol.">
        <title>Helicobacter cappadocius sp. nov., from lizards: The first psychrotrophic Helicobacter species.</title>
        <authorList>
            <person name="Aydin F."/>
            <person name="Tarhane S."/>
            <person name="Karakaya E."/>
            <person name="Abay S."/>
            <person name="Kayman T."/>
            <person name="Guran O."/>
            <person name="Bozkurt E."/>
            <person name="Uzum N."/>
            <person name="Avci A."/>
            <person name="Olgun K."/>
            <person name="Jablonski D."/>
            <person name="Guran C."/>
            <person name="Burcin Saticioglu I."/>
        </authorList>
    </citation>
    <scope>NUCLEOTIDE SEQUENCE [LARGE SCALE GENOMIC DNA]</scope>
    <source>
        <strain evidence="7">Faydin-H75</strain>
        <strain evidence="9">faydin-H76</strain>
    </source>
</reference>
<comment type="catalytic activity">
    <reaction evidence="4">
        <text>N-terminal L-glutamyl-[protein] + L-leucyl-tRNA(Leu) = N-terminal L-leucyl-L-glutamyl-[protein] + tRNA(Leu) + H(+)</text>
        <dbReference type="Rhea" id="RHEA:50412"/>
        <dbReference type="Rhea" id="RHEA-COMP:9613"/>
        <dbReference type="Rhea" id="RHEA-COMP:9622"/>
        <dbReference type="Rhea" id="RHEA-COMP:12664"/>
        <dbReference type="Rhea" id="RHEA-COMP:12668"/>
        <dbReference type="ChEBI" id="CHEBI:15378"/>
        <dbReference type="ChEBI" id="CHEBI:64721"/>
        <dbReference type="ChEBI" id="CHEBI:78442"/>
        <dbReference type="ChEBI" id="CHEBI:78494"/>
        <dbReference type="ChEBI" id="CHEBI:133041"/>
        <dbReference type="EC" id="2.3.2.29"/>
    </reaction>
</comment>
<evidence type="ECO:0000256" key="3">
    <source>
        <dbReference type="ARBA" id="ARBA00023315"/>
    </source>
</evidence>
<dbReference type="AlphaFoldDB" id="A0AA90Q3D2"/>
<proteinExistence type="inferred from homology"/>
<dbReference type="SUPFAM" id="SSF55729">
    <property type="entry name" value="Acyl-CoA N-acyltransferases (Nat)"/>
    <property type="match status" value="1"/>
</dbReference>
<comment type="function">
    <text evidence="4">Functions in the N-end rule pathway of protein degradation where it conjugates Leu from its aminoacyl-tRNA to the N-termini of proteins containing an N-terminal aspartate or glutamate.</text>
</comment>
<evidence type="ECO:0000256" key="1">
    <source>
        <dbReference type="ARBA" id="ARBA00022490"/>
    </source>
</evidence>
<keyword evidence="2 4" id="KW-0808">Transferase</keyword>
<dbReference type="InterPro" id="IPR007471">
    <property type="entry name" value="N-end_Aminoacyl_Trfase_N"/>
</dbReference>
<dbReference type="InterPro" id="IPR030700">
    <property type="entry name" value="N-end_Aminoacyl_Trfase"/>
</dbReference>
<evidence type="ECO:0000313" key="7">
    <source>
        <dbReference type="EMBL" id="MDO7253486.1"/>
    </source>
</evidence>
<dbReference type="PANTHER" id="PTHR21367:SF1">
    <property type="entry name" value="ARGINYL-TRNA--PROTEIN TRANSFERASE 1"/>
    <property type="match status" value="1"/>
</dbReference>
<comment type="caution">
    <text evidence="8">The sequence shown here is derived from an EMBL/GenBank/DDBJ whole genome shotgun (WGS) entry which is preliminary data.</text>
</comment>
<dbReference type="EC" id="2.3.2.29" evidence="4"/>
<dbReference type="GO" id="GO:0005737">
    <property type="term" value="C:cytoplasm"/>
    <property type="evidence" value="ECO:0007669"/>
    <property type="project" value="UniProtKB-SubCell"/>
</dbReference>
<comment type="subcellular location">
    <subcellularLocation>
        <location evidence="4">Cytoplasm</location>
    </subcellularLocation>
</comment>
<evidence type="ECO:0000313" key="8">
    <source>
        <dbReference type="EMBL" id="MDP2539413.1"/>
    </source>
</evidence>